<evidence type="ECO:0000313" key="2">
    <source>
        <dbReference type="Proteomes" id="UP000778523"/>
    </source>
</evidence>
<organism evidence="1 2">
    <name type="scientific">Uliginosibacterium aquaticum</name>
    <dbReference type="NCBI Taxonomy" id="2731212"/>
    <lineage>
        <taxon>Bacteria</taxon>
        <taxon>Pseudomonadati</taxon>
        <taxon>Pseudomonadota</taxon>
        <taxon>Betaproteobacteria</taxon>
        <taxon>Rhodocyclales</taxon>
        <taxon>Zoogloeaceae</taxon>
        <taxon>Uliginosibacterium</taxon>
    </lineage>
</organism>
<dbReference type="Proteomes" id="UP000778523">
    <property type="component" value="Unassembled WGS sequence"/>
</dbReference>
<proteinExistence type="predicted"/>
<accession>A0ABX2IBF1</accession>
<gene>
    <name evidence="1" type="ORF">HJ583_001690</name>
</gene>
<comment type="caution">
    <text evidence="1">The sequence shown here is derived from an EMBL/GenBank/DDBJ whole genome shotgun (WGS) entry which is preliminary data.</text>
</comment>
<protein>
    <submittedName>
        <fullName evidence="1">Uncharacterized protein</fullName>
    </submittedName>
</protein>
<dbReference type="RefSeq" id="WP_170019956.1">
    <property type="nucleotide sequence ID" value="NZ_JABCSC020000001.1"/>
</dbReference>
<dbReference type="EMBL" id="JABCSC020000001">
    <property type="protein sequence ID" value="NSL53729.1"/>
    <property type="molecule type" value="Genomic_DNA"/>
</dbReference>
<reference evidence="1 2" key="1">
    <citation type="submission" date="2020-06" db="EMBL/GenBank/DDBJ databases">
        <title>Draft genome of Uliginosibacterium sp. IMCC34675.</title>
        <authorList>
            <person name="Song J."/>
        </authorList>
    </citation>
    <scope>NUCLEOTIDE SEQUENCE [LARGE SCALE GENOMIC DNA]</scope>
    <source>
        <strain evidence="1 2">IMCC34675</strain>
    </source>
</reference>
<keyword evidence="2" id="KW-1185">Reference proteome</keyword>
<sequence length="175" mass="20450">MKFWNGSLMYAPRSPEYYAIPGTEHCIFRLMYKYQDAVAWNLYWLTKPQTDLIPLHPQDWHRYYESFSGQETRAFYDALDTVVLNSMTLATIMARPPREAIRLLRVAHLERTRFYQLAGGEAWRSTLLGRLFLAERLSDSHNSSGNAGNVVLADFILHRYTRPGSTEYKQIRRPA</sequence>
<name>A0ABX2IBF1_9RHOO</name>
<evidence type="ECO:0000313" key="1">
    <source>
        <dbReference type="EMBL" id="NSL53729.1"/>
    </source>
</evidence>